<evidence type="ECO:0000313" key="2">
    <source>
        <dbReference type="Proteomes" id="UP000002770"/>
    </source>
</evidence>
<dbReference type="RefSeq" id="WP_006872818.1">
    <property type="nucleotide sequence ID" value="NZ_JH413850.1"/>
</dbReference>
<organism evidence="1 2">
    <name type="scientific">Legionella drancourtii LLAP12</name>
    <dbReference type="NCBI Taxonomy" id="658187"/>
    <lineage>
        <taxon>Bacteria</taxon>
        <taxon>Pseudomonadati</taxon>
        <taxon>Pseudomonadota</taxon>
        <taxon>Gammaproteobacteria</taxon>
        <taxon>Legionellales</taxon>
        <taxon>Legionellaceae</taxon>
        <taxon>Legionella</taxon>
    </lineage>
</organism>
<proteinExistence type="predicted"/>
<dbReference type="Proteomes" id="UP000002770">
    <property type="component" value="Unassembled WGS sequence"/>
</dbReference>
<reference evidence="1 2" key="1">
    <citation type="journal article" date="2011" name="BMC Genomics">
        <title>Insight into cross-talk between intra-amoebal pathogens.</title>
        <authorList>
            <person name="Gimenez G."/>
            <person name="Bertelli C."/>
            <person name="Moliner C."/>
            <person name="Robert C."/>
            <person name="Raoult D."/>
            <person name="Fournier P.E."/>
            <person name="Greub G."/>
        </authorList>
    </citation>
    <scope>NUCLEOTIDE SEQUENCE [LARGE SCALE GENOMIC DNA]</scope>
    <source>
        <strain evidence="1 2">LLAP12</strain>
    </source>
</reference>
<gene>
    <name evidence="1" type="ORF">LDG_8958</name>
</gene>
<protein>
    <submittedName>
        <fullName evidence="1">Uncharacterized protein</fullName>
    </submittedName>
</protein>
<evidence type="ECO:0000313" key="1">
    <source>
        <dbReference type="EMBL" id="EHL28964.1"/>
    </source>
</evidence>
<keyword evidence="2" id="KW-1185">Reference proteome</keyword>
<dbReference type="EMBL" id="JH413850">
    <property type="protein sequence ID" value="EHL28964.1"/>
    <property type="molecule type" value="Genomic_DNA"/>
</dbReference>
<name>G9EUG4_9GAMM</name>
<dbReference type="OrthoDB" id="754271at2"/>
<accession>G9EUG4</accession>
<dbReference type="AlphaFoldDB" id="G9EUG4"/>
<sequence length="63" mass="6874">MIGALVSHAEIRKNARILAQGKRTNSFFQDVPNEVLVTIAGFTGNPEAHDEQASQDIAYNNFG</sequence>
<dbReference type="HOGENOM" id="CLU_2880345_0_0_6"/>
<dbReference type="InParanoid" id="G9EUG4"/>